<name>A0ABS5ZCK2_9GAMM</name>
<sequence length="51" mass="5696">MVKQRKMLPPVVRACGLLVISTHFCYQEVQHFSAYRPCISVNTSTSAKGVL</sequence>
<dbReference type="RefSeq" id="WP_215819945.1">
    <property type="nucleotide sequence ID" value="NZ_JAGSOY010000025.1"/>
</dbReference>
<organism evidence="1 2">
    <name type="scientific">Zooshikella harenae</name>
    <dbReference type="NCBI Taxonomy" id="2827238"/>
    <lineage>
        <taxon>Bacteria</taxon>
        <taxon>Pseudomonadati</taxon>
        <taxon>Pseudomonadota</taxon>
        <taxon>Gammaproteobacteria</taxon>
        <taxon>Oceanospirillales</taxon>
        <taxon>Zooshikellaceae</taxon>
        <taxon>Zooshikella</taxon>
    </lineage>
</organism>
<evidence type="ECO:0008006" key="3">
    <source>
        <dbReference type="Google" id="ProtNLM"/>
    </source>
</evidence>
<dbReference type="EMBL" id="JAGSOY010000025">
    <property type="protein sequence ID" value="MBU2711786.1"/>
    <property type="molecule type" value="Genomic_DNA"/>
</dbReference>
<dbReference type="Proteomes" id="UP000690515">
    <property type="component" value="Unassembled WGS sequence"/>
</dbReference>
<gene>
    <name evidence="1" type="ORF">KCG35_12005</name>
</gene>
<protein>
    <recommendedName>
        <fullName evidence="3">Secreted protein</fullName>
    </recommendedName>
</protein>
<evidence type="ECO:0000313" key="2">
    <source>
        <dbReference type="Proteomes" id="UP000690515"/>
    </source>
</evidence>
<reference evidence="1 2" key="1">
    <citation type="submission" date="2021-04" db="EMBL/GenBank/DDBJ databases">
        <authorList>
            <person name="Pira H."/>
            <person name="Risdian C."/>
            <person name="Wink J."/>
        </authorList>
    </citation>
    <scope>NUCLEOTIDE SEQUENCE [LARGE SCALE GENOMIC DNA]</scope>
    <source>
        <strain evidence="1 2">WH53</strain>
    </source>
</reference>
<accession>A0ABS5ZCK2</accession>
<comment type="caution">
    <text evidence="1">The sequence shown here is derived from an EMBL/GenBank/DDBJ whole genome shotgun (WGS) entry which is preliminary data.</text>
</comment>
<proteinExistence type="predicted"/>
<keyword evidence="2" id="KW-1185">Reference proteome</keyword>
<evidence type="ECO:0000313" key="1">
    <source>
        <dbReference type="EMBL" id="MBU2711786.1"/>
    </source>
</evidence>